<dbReference type="AlphaFoldDB" id="A0A0E9PNQ4"/>
<name>A0A0E9PNQ4_ANGAN</name>
<organism evidence="1">
    <name type="scientific">Anguilla anguilla</name>
    <name type="common">European freshwater eel</name>
    <name type="synonym">Muraena anguilla</name>
    <dbReference type="NCBI Taxonomy" id="7936"/>
    <lineage>
        <taxon>Eukaryota</taxon>
        <taxon>Metazoa</taxon>
        <taxon>Chordata</taxon>
        <taxon>Craniata</taxon>
        <taxon>Vertebrata</taxon>
        <taxon>Euteleostomi</taxon>
        <taxon>Actinopterygii</taxon>
        <taxon>Neopterygii</taxon>
        <taxon>Teleostei</taxon>
        <taxon>Anguilliformes</taxon>
        <taxon>Anguillidae</taxon>
        <taxon>Anguilla</taxon>
    </lineage>
</organism>
<reference evidence="1" key="1">
    <citation type="submission" date="2014-11" db="EMBL/GenBank/DDBJ databases">
        <authorList>
            <person name="Amaro Gonzalez C."/>
        </authorList>
    </citation>
    <scope>NUCLEOTIDE SEQUENCE</scope>
</reference>
<proteinExistence type="predicted"/>
<evidence type="ECO:0000313" key="1">
    <source>
        <dbReference type="EMBL" id="JAH05912.1"/>
    </source>
</evidence>
<dbReference type="EMBL" id="GBXM01102665">
    <property type="protein sequence ID" value="JAH05912.1"/>
    <property type="molecule type" value="Transcribed_RNA"/>
</dbReference>
<sequence>MLFWSSLVYGNAVYIRLSGDNLRQEFRRVSVGNRIFCSPNLPVSTFLHAVGTPISDQSLIQSQQAQVQSVTCSPSK</sequence>
<protein>
    <submittedName>
        <fullName evidence="1">Uncharacterized protein</fullName>
    </submittedName>
</protein>
<reference evidence="1" key="2">
    <citation type="journal article" date="2015" name="Fish Shellfish Immunol.">
        <title>Early steps in the European eel (Anguilla anguilla)-Vibrio vulnificus interaction in the gills: Role of the RtxA13 toxin.</title>
        <authorList>
            <person name="Callol A."/>
            <person name="Pajuelo D."/>
            <person name="Ebbesson L."/>
            <person name="Teles M."/>
            <person name="MacKenzie S."/>
            <person name="Amaro C."/>
        </authorList>
    </citation>
    <scope>NUCLEOTIDE SEQUENCE</scope>
</reference>
<accession>A0A0E9PNQ4</accession>